<dbReference type="PROSITE" id="PS51186">
    <property type="entry name" value="GNAT"/>
    <property type="match status" value="1"/>
</dbReference>
<evidence type="ECO:0000256" key="1">
    <source>
        <dbReference type="ARBA" id="ARBA00022679"/>
    </source>
</evidence>
<dbReference type="Pfam" id="PF00583">
    <property type="entry name" value="Acetyltransf_1"/>
    <property type="match status" value="1"/>
</dbReference>
<dbReference type="Proteomes" id="UP001054902">
    <property type="component" value="Unassembled WGS sequence"/>
</dbReference>
<dbReference type="SUPFAM" id="SSF55729">
    <property type="entry name" value="Acyl-CoA N-acyltransferases (Nat)"/>
    <property type="match status" value="1"/>
</dbReference>
<keyword evidence="6" id="KW-1185">Reference proteome</keyword>
<dbReference type="InterPro" id="IPR044542">
    <property type="entry name" value="NAA30-like"/>
</dbReference>
<proteinExistence type="inferred from homology"/>
<dbReference type="InterPro" id="IPR000182">
    <property type="entry name" value="GNAT_dom"/>
</dbReference>
<dbReference type="GO" id="GO:0031417">
    <property type="term" value="C:NatC complex"/>
    <property type="evidence" value="ECO:0007669"/>
    <property type="project" value="TreeGrafter"/>
</dbReference>
<evidence type="ECO:0000313" key="6">
    <source>
        <dbReference type="Proteomes" id="UP001054902"/>
    </source>
</evidence>
<evidence type="ECO:0000313" key="5">
    <source>
        <dbReference type="EMBL" id="GFH60033.1"/>
    </source>
</evidence>
<evidence type="ECO:0000259" key="4">
    <source>
        <dbReference type="PROSITE" id="PS51186"/>
    </source>
</evidence>
<protein>
    <submittedName>
        <fullName evidence="5">N-alpha-acetyltransferase 30</fullName>
    </submittedName>
</protein>
<feature type="domain" description="N-acetyltransferase" evidence="4">
    <location>
        <begin position="30"/>
        <end position="194"/>
    </location>
</feature>
<evidence type="ECO:0000256" key="2">
    <source>
        <dbReference type="ARBA" id="ARBA00023315"/>
    </source>
</evidence>
<dbReference type="AlphaFoldDB" id="A0AAD3HEH3"/>
<comment type="caution">
    <text evidence="5">The sequence shown here is derived from an EMBL/GenBank/DDBJ whole genome shotgun (WGS) entry which is preliminary data.</text>
</comment>
<dbReference type="PANTHER" id="PTHR45896:SF1">
    <property type="entry name" value="N-ALPHA-ACETYLTRANSFERASE 30"/>
    <property type="match status" value="1"/>
</dbReference>
<gene>
    <name evidence="5" type="ORF">CTEN210_16509</name>
</gene>
<accession>A0AAD3HEH3</accession>
<dbReference type="CDD" id="cd04301">
    <property type="entry name" value="NAT_SF"/>
    <property type="match status" value="1"/>
</dbReference>
<dbReference type="PANTHER" id="PTHR45896">
    <property type="entry name" value="N-ALPHA-ACETYLTRANSFERASE 30"/>
    <property type="match status" value="1"/>
</dbReference>
<comment type="similarity">
    <text evidence="3">Belongs to the acetyltransferase family. MAK3 subfamily.</text>
</comment>
<keyword evidence="2" id="KW-0012">Acyltransferase</keyword>
<dbReference type="GO" id="GO:0004596">
    <property type="term" value="F:protein-N-terminal amino-acid acetyltransferase activity"/>
    <property type="evidence" value="ECO:0007669"/>
    <property type="project" value="InterPro"/>
</dbReference>
<dbReference type="EMBL" id="BLLK01000069">
    <property type="protein sequence ID" value="GFH60033.1"/>
    <property type="molecule type" value="Genomic_DNA"/>
</dbReference>
<evidence type="ECO:0000256" key="3">
    <source>
        <dbReference type="ARBA" id="ARBA00024025"/>
    </source>
</evidence>
<organism evidence="5 6">
    <name type="scientific">Chaetoceros tenuissimus</name>
    <dbReference type="NCBI Taxonomy" id="426638"/>
    <lineage>
        <taxon>Eukaryota</taxon>
        <taxon>Sar</taxon>
        <taxon>Stramenopiles</taxon>
        <taxon>Ochrophyta</taxon>
        <taxon>Bacillariophyta</taxon>
        <taxon>Coscinodiscophyceae</taxon>
        <taxon>Chaetocerotophycidae</taxon>
        <taxon>Chaetocerotales</taxon>
        <taxon>Chaetocerotaceae</taxon>
        <taxon>Chaetoceros</taxon>
    </lineage>
</organism>
<dbReference type="Gene3D" id="3.40.630.30">
    <property type="match status" value="1"/>
</dbReference>
<dbReference type="InterPro" id="IPR016181">
    <property type="entry name" value="Acyl_CoA_acyltransferase"/>
</dbReference>
<sequence length="195" mass="22527">MTTLAPKIQSLNIDNSNQEQIDEDMIIQGIKFVNYKDESQIDIVMKLVGRDLSEPYSIFTYRYFLTRFPDLCIFAVPENDPNAEPIGCIVCKVDPEEDDQMNQDEGPTTKLCGYIGMLAVDTSHRRSGIGSALVKRAVRRMEHMGCSSIMLETEVTNKAAMKLYEDRLGFMREEFLVRYYLNNNDAYRLRLWLKD</sequence>
<name>A0AAD3HEH3_9STRA</name>
<keyword evidence="1" id="KW-0808">Transferase</keyword>
<reference evidence="5 6" key="1">
    <citation type="journal article" date="2021" name="Sci. Rep.">
        <title>The genome of the diatom Chaetoceros tenuissimus carries an ancient integrated fragment of an extant virus.</title>
        <authorList>
            <person name="Hongo Y."/>
            <person name="Kimura K."/>
            <person name="Takaki Y."/>
            <person name="Yoshida Y."/>
            <person name="Baba S."/>
            <person name="Kobayashi G."/>
            <person name="Nagasaki K."/>
            <person name="Hano T."/>
            <person name="Tomaru Y."/>
        </authorList>
    </citation>
    <scope>NUCLEOTIDE SEQUENCE [LARGE SCALE GENOMIC DNA]</scope>
    <source>
        <strain evidence="5 6">NIES-3715</strain>
    </source>
</reference>